<name>A0A4R5KU55_9BACL</name>
<evidence type="ECO:0000313" key="1">
    <source>
        <dbReference type="EMBL" id="TDF98628.1"/>
    </source>
</evidence>
<dbReference type="EMBL" id="SMRT01000003">
    <property type="protein sequence ID" value="TDF98628.1"/>
    <property type="molecule type" value="Genomic_DNA"/>
</dbReference>
<organism evidence="1 2">
    <name type="scientific">Paenibacillus piri</name>
    <dbReference type="NCBI Taxonomy" id="2547395"/>
    <lineage>
        <taxon>Bacteria</taxon>
        <taxon>Bacillati</taxon>
        <taxon>Bacillota</taxon>
        <taxon>Bacilli</taxon>
        <taxon>Bacillales</taxon>
        <taxon>Paenibacillaceae</taxon>
        <taxon>Paenibacillus</taxon>
    </lineage>
</organism>
<reference evidence="1 2" key="1">
    <citation type="submission" date="2019-03" db="EMBL/GenBank/DDBJ databases">
        <title>This is whole genome sequence of Paenibacillus sp MS74 strain.</title>
        <authorList>
            <person name="Trinh H.N."/>
        </authorList>
    </citation>
    <scope>NUCLEOTIDE SEQUENCE [LARGE SCALE GENOMIC DNA]</scope>
    <source>
        <strain evidence="1 2">MS74</strain>
    </source>
</reference>
<dbReference type="RefSeq" id="WP_133226858.1">
    <property type="nucleotide sequence ID" value="NZ_SMRT01000003.1"/>
</dbReference>
<keyword evidence="2" id="KW-1185">Reference proteome</keyword>
<evidence type="ECO:0000313" key="2">
    <source>
        <dbReference type="Proteomes" id="UP000295636"/>
    </source>
</evidence>
<dbReference type="OrthoDB" id="2889126at2"/>
<gene>
    <name evidence="1" type="ORF">E1757_08790</name>
</gene>
<proteinExistence type="predicted"/>
<sequence length="79" mass="9233">MIPFDRTWPYELVQQDVYVHECPFCGESNVLLPLKRNDLPDISRGVKRLLVFPCCRNKITLVDADRDYLLANQPLRTRG</sequence>
<dbReference type="AlphaFoldDB" id="A0A4R5KU55"/>
<protein>
    <submittedName>
        <fullName evidence="1">Uncharacterized protein</fullName>
    </submittedName>
</protein>
<accession>A0A4R5KU55</accession>
<comment type="caution">
    <text evidence="1">The sequence shown here is derived from an EMBL/GenBank/DDBJ whole genome shotgun (WGS) entry which is preliminary data.</text>
</comment>
<dbReference type="Proteomes" id="UP000295636">
    <property type="component" value="Unassembled WGS sequence"/>
</dbReference>